<dbReference type="InterPro" id="IPR038570">
    <property type="entry name" value="HicA_sf"/>
</dbReference>
<keyword evidence="9" id="KW-1185">Reference proteome</keyword>
<dbReference type="EMBL" id="CP025958">
    <property type="protein sequence ID" value="AWM41028.1"/>
    <property type="molecule type" value="Genomic_DNA"/>
</dbReference>
<dbReference type="OrthoDB" id="286048at2"/>
<dbReference type="GO" id="GO:0003729">
    <property type="term" value="F:mRNA binding"/>
    <property type="evidence" value="ECO:0007669"/>
    <property type="project" value="InterPro"/>
</dbReference>
<dbReference type="Pfam" id="PF07927">
    <property type="entry name" value="HicA_toxin"/>
    <property type="match status" value="1"/>
</dbReference>
<evidence type="ECO:0000313" key="8">
    <source>
        <dbReference type="EMBL" id="AWM41028.1"/>
    </source>
</evidence>
<dbReference type="RefSeq" id="WP_010045794.1">
    <property type="nucleotide sequence ID" value="NZ_CP025958.1"/>
</dbReference>
<keyword evidence="2" id="KW-1277">Toxin-antitoxin system</keyword>
<keyword evidence="7" id="KW-0346">Stress response</keyword>
<evidence type="ECO:0000256" key="2">
    <source>
        <dbReference type="ARBA" id="ARBA00022649"/>
    </source>
</evidence>
<reference evidence="8 9" key="1">
    <citation type="submission" date="2018-01" db="EMBL/GenBank/DDBJ databases">
        <title>G. obscuriglobus.</title>
        <authorList>
            <person name="Franke J."/>
            <person name="Blomberg W."/>
            <person name="Selmecki A."/>
        </authorList>
    </citation>
    <scope>NUCLEOTIDE SEQUENCE [LARGE SCALE GENOMIC DNA]</scope>
    <source>
        <strain evidence="8 9">DSM 5831</strain>
    </source>
</reference>
<gene>
    <name evidence="8" type="ORF">C1280_31275</name>
</gene>
<accession>A0A2Z3H5L0</accession>
<proteinExistence type="inferred from homology"/>
<evidence type="ECO:0000256" key="5">
    <source>
        <dbReference type="ARBA" id="ARBA00022801"/>
    </source>
</evidence>
<sequence length="68" mass="8014">MKRMFGSQMCQSLESRGWVLVRVSGVHHIYRHPTSQRYTIVPVRRSKPMKPTTQRHLARDLTPLIDEL</sequence>
<dbReference type="GO" id="GO:0016787">
    <property type="term" value="F:hydrolase activity"/>
    <property type="evidence" value="ECO:0007669"/>
    <property type="project" value="UniProtKB-KW"/>
</dbReference>
<dbReference type="AlphaFoldDB" id="A0A2Z3H5L0"/>
<dbReference type="Gene3D" id="3.30.920.30">
    <property type="entry name" value="Hypothetical protein"/>
    <property type="match status" value="1"/>
</dbReference>
<dbReference type="SUPFAM" id="SSF54786">
    <property type="entry name" value="YcfA/nrd intein domain"/>
    <property type="match status" value="1"/>
</dbReference>
<comment type="similarity">
    <text evidence="1">Belongs to the HicA mRNA interferase family.</text>
</comment>
<name>A0A2Z3H5L0_9BACT</name>
<dbReference type="KEGG" id="gog:C1280_31275"/>
<keyword evidence="5" id="KW-0378">Hydrolase</keyword>
<dbReference type="Proteomes" id="UP000245802">
    <property type="component" value="Chromosome"/>
</dbReference>
<evidence type="ECO:0000256" key="6">
    <source>
        <dbReference type="ARBA" id="ARBA00022884"/>
    </source>
</evidence>
<evidence type="ECO:0000256" key="4">
    <source>
        <dbReference type="ARBA" id="ARBA00022759"/>
    </source>
</evidence>
<keyword evidence="6" id="KW-0694">RNA-binding</keyword>
<evidence type="ECO:0000313" key="9">
    <source>
        <dbReference type="Proteomes" id="UP000245802"/>
    </source>
</evidence>
<keyword evidence="4" id="KW-0255">Endonuclease</keyword>
<dbReference type="InterPro" id="IPR012933">
    <property type="entry name" value="HicA_mRNA_interferase"/>
</dbReference>
<protein>
    <submittedName>
        <fullName evidence="8">Type II toxin-antitoxin system HicA family toxin</fullName>
    </submittedName>
</protein>
<organism evidence="8 9">
    <name type="scientific">Gemmata obscuriglobus</name>
    <dbReference type="NCBI Taxonomy" id="114"/>
    <lineage>
        <taxon>Bacteria</taxon>
        <taxon>Pseudomonadati</taxon>
        <taxon>Planctomycetota</taxon>
        <taxon>Planctomycetia</taxon>
        <taxon>Gemmatales</taxon>
        <taxon>Gemmataceae</taxon>
        <taxon>Gemmata</taxon>
    </lineage>
</organism>
<keyword evidence="3" id="KW-0540">Nuclease</keyword>
<evidence type="ECO:0000256" key="7">
    <source>
        <dbReference type="ARBA" id="ARBA00023016"/>
    </source>
</evidence>
<dbReference type="GO" id="GO:0004519">
    <property type="term" value="F:endonuclease activity"/>
    <property type="evidence" value="ECO:0007669"/>
    <property type="project" value="UniProtKB-KW"/>
</dbReference>
<evidence type="ECO:0000256" key="1">
    <source>
        <dbReference type="ARBA" id="ARBA00006620"/>
    </source>
</evidence>
<evidence type="ECO:0000256" key="3">
    <source>
        <dbReference type="ARBA" id="ARBA00022722"/>
    </source>
</evidence>